<comment type="similarity">
    <text evidence="2">Belongs to the gluconeogenesis factor family.</text>
</comment>
<dbReference type="Pfam" id="PF01933">
    <property type="entry name" value="CofD"/>
    <property type="match status" value="1"/>
</dbReference>
<dbReference type="CDD" id="cd07187">
    <property type="entry name" value="YvcK_like"/>
    <property type="match status" value="1"/>
</dbReference>
<reference evidence="3" key="1">
    <citation type="submission" date="2021-11" db="EMBL/GenBank/DDBJ databases">
        <title>A Novel Adlercreutzia Species, isolated from a Allomyrina dichotoma larva feces.</title>
        <authorList>
            <person name="Suh M.K."/>
        </authorList>
    </citation>
    <scope>NUCLEOTIDE SEQUENCE</scope>
    <source>
        <strain evidence="3">JBNU-10</strain>
    </source>
</reference>
<dbReference type="PANTHER" id="PTHR30135">
    <property type="entry name" value="UNCHARACTERIZED PROTEIN YVCK-RELATED"/>
    <property type="match status" value="1"/>
</dbReference>
<sequence length="380" mass="40348">MSPVRRRQPFRVDPSATAAFSALRDALPQLDRARPAEGGLRAVVIGGGTGAPMSIRTLLSLGAETSAVVAMADDGGSTGILREEADVTPPGDIRKCIAAFARDPSDPLVRVFKYRFAVARDHALGNLLLAGLEDACGSFPEAIAICERLVDAQGHVYPSTLDHVTLEARTRDGRYLDGQAVACHSKTALDWVALRGERGVIEPYAPALEAIRQADLVVLGPGSLFTSIIPNLLVPGVVDAIRASRGRVLFVCSLADVQGETWGLTAREHLEALFDHGMAGLVDYMLVHAPEPLRASSPADARASRAIGADAAPAPLEDRQLAAGVRPVSITYQDLVAIQAAGPVVLARDLADPERPTWHAPAALREALGDVIKMTRARRR</sequence>
<dbReference type="HAMAP" id="MF_00973">
    <property type="entry name" value="Gluconeogen_factor"/>
    <property type="match status" value="1"/>
</dbReference>
<keyword evidence="1 2" id="KW-0963">Cytoplasm</keyword>
<dbReference type="InterPro" id="IPR010119">
    <property type="entry name" value="Gluconeogen_factor"/>
</dbReference>
<evidence type="ECO:0000256" key="2">
    <source>
        <dbReference type="HAMAP-Rule" id="MF_00973"/>
    </source>
</evidence>
<comment type="function">
    <text evidence="2">Required for morphogenesis under gluconeogenic growth conditions.</text>
</comment>
<dbReference type="Gene3D" id="3.40.50.10680">
    <property type="entry name" value="CofD-like domains"/>
    <property type="match status" value="1"/>
</dbReference>
<name>A0ABS9WGF8_9ACTN</name>
<dbReference type="InterPro" id="IPR002882">
    <property type="entry name" value="CofD"/>
</dbReference>
<comment type="caution">
    <text evidence="3">The sequence shown here is derived from an EMBL/GenBank/DDBJ whole genome shotgun (WGS) entry which is preliminary data.</text>
</comment>
<dbReference type="SUPFAM" id="SSF142338">
    <property type="entry name" value="CofD-like"/>
    <property type="match status" value="1"/>
</dbReference>
<dbReference type="PANTHER" id="PTHR30135:SF3">
    <property type="entry name" value="GLUCONEOGENESIS FACTOR-RELATED"/>
    <property type="match status" value="1"/>
</dbReference>
<dbReference type="InterPro" id="IPR038136">
    <property type="entry name" value="CofD-like_dom_sf"/>
</dbReference>
<evidence type="ECO:0000256" key="1">
    <source>
        <dbReference type="ARBA" id="ARBA00022490"/>
    </source>
</evidence>
<proteinExistence type="inferred from homology"/>
<dbReference type="Proteomes" id="UP001430755">
    <property type="component" value="Unassembled WGS sequence"/>
</dbReference>
<keyword evidence="4" id="KW-1185">Reference proteome</keyword>
<protein>
    <recommendedName>
        <fullName evidence="2">Putative gluconeogenesis factor</fullName>
    </recommendedName>
</protein>
<gene>
    <name evidence="3" type="primary">yvcK</name>
    <name evidence="3" type="ORF">LPT13_05795</name>
</gene>
<evidence type="ECO:0000313" key="4">
    <source>
        <dbReference type="Proteomes" id="UP001430755"/>
    </source>
</evidence>
<organism evidence="3 4">
    <name type="scientific">Adlercreutzia faecimuris</name>
    <dbReference type="NCBI Taxonomy" id="2897341"/>
    <lineage>
        <taxon>Bacteria</taxon>
        <taxon>Bacillati</taxon>
        <taxon>Actinomycetota</taxon>
        <taxon>Coriobacteriia</taxon>
        <taxon>Eggerthellales</taxon>
        <taxon>Eggerthellaceae</taxon>
        <taxon>Adlercreutzia</taxon>
    </lineage>
</organism>
<evidence type="ECO:0000313" key="3">
    <source>
        <dbReference type="EMBL" id="MCI2241865.1"/>
    </source>
</evidence>
<comment type="subcellular location">
    <subcellularLocation>
        <location evidence="2">Cytoplasm</location>
    </subcellularLocation>
</comment>
<accession>A0ABS9WGF8</accession>
<dbReference type="NCBIfam" id="TIGR01826">
    <property type="entry name" value="CofD_related"/>
    <property type="match status" value="1"/>
</dbReference>
<dbReference type="EMBL" id="JAJMLW010000002">
    <property type="protein sequence ID" value="MCI2241865.1"/>
    <property type="molecule type" value="Genomic_DNA"/>
</dbReference>